<accession>A0ABW3HNN7</accession>
<proteinExistence type="predicted"/>
<dbReference type="Gene3D" id="3.40.630.30">
    <property type="match status" value="1"/>
</dbReference>
<dbReference type="CDD" id="cd04301">
    <property type="entry name" value="NAT_SF"/>
    <property type="match status" value="1"/>
</dbReference>
<evidence type="ECO:0000313" key="2">
    <source>
        <dbReference type="EMBL" id="MFD0959087.1"/>
    </source>
</evidence>
<dbReference type="SUPFAM" id="SSF55729">
    <property type="entry name" value="Acyl-CoA N-acyltransferases (Nat)"/>
    <property type="match status" value="1"/>
</dbReference>
<dbReference type="InterPro" id="IPR016181">
    <property type="entry name" value="Acyl_CoA_acyltransferase"/>
</dbReference>
<dbReference type="Pfam" id="PF00583">
    <property type="entry name" value="Acetyltransf_1"/>
    <property type="match status" value="1"/>
</dbReference>
<sequence>MATSARKSALQTVRRVLAADLACNETDFLEDIVSINRAEIREGRFQFPIREKSLSIVTMGKGVVVSCNQERLQWVKSALDHLTRDQIFSIQTIAILEEYVKRDLQIIAGPDQKHVCTFDDLAEFYIPQGVKVSIYSESKVVELYEHLNFKHALSYQVDHPRPDRLAVIAEYDGMIVGIAGASQDCECMWQIGVDVLPGYQGLGIGKAIVGTLTKAVLDQGVIPYYSTEVSHLQSRQLATSLGYWPAWVQLYAR</sequence>
<protein>
    <submittedName>
        <fullName evidence="2">GNAT family N-acetyltransferase</fullName>
    </submittedName>
</protein>
<feature type="domain" description="N-acetyltransferase" evidence="1">
    <location>
        <begin position="130"/>
        <end position="253"/>
    </location>
</feature>
<dbReference type="EMBL" id="JBHTJZ010000005">
    <property type="protein sequence ID" value="MFD0959087.1"/>
    <property type="molecule type" value="Genomic_DNA"/>
</dbReference>
<reference evidence="3" key="1">
    <citation type="journal article" date="2019" name="Int. J. Syst. Evol. Microbiol.">
        <title>The Global Catalogue of Microorganisms (GCM) 10K type strain sequencing project: providing services to taxonomists for standard genome sequencing and annotation.</title>
        <authorList>
            <consortium name="The Broad Institute Genomics Platform"/>
            <consortium name="The Broad Institute Genome Sequencing Center for Infectious Disease"/>
            <person name="Wu L."/>
            <person name="Ma J."/>
        </authorList>
    </citation>
    <scope>NUCLEOTIDE SEQUENCE [LARGE SCALE GENOMIC DNA]</scope>
    <source>
        <strain evidence="3">CCUG 59129</strain>
    </source>
</reference>
<dbReference type="InterPro" id="IPR000182">
    <property type="entry name" value="GNAT_dom"/>
</dbReference>
<name>A0ABW3HNN7_9BACL</name>
<dbReference type="RefSeq" id="WP_377562938.1">
    <property type="nucleotide sequence ID" value="NZ_JBHTJZ010000005.1"/>
</dbReference>
<organism evidence="2 3">
    <name type="scientific">Paenibacillus chungangensis</name>
    <dbReference type="NCBI Taxonomy" id="696535"/>
    <lineage>
        <taxon>Bacteria</taxon>
        <taxon>Bacillati</taxon>
        <taxon>Bacillota</taxon>
        <taxon>Bacilli</taxon>
        <taxon>Bacillales</taxon>
        <taxon>Paenibacillaceae</taxon>
        <taxon>Paenibacillus</taxon>
    </lineage>
</organism>
<gene>
    <name evidence="2" type="ORF">ACFQ2I_06745</name>
</gene>
<evidence type="ECO:0000259" key="1">
    <source>
        <dbReference type="PROSITE" id="PS51186"/>
    </source>
</evidence>
<dbReference type="Proteomes" id="UP001596989">
    <property type="component" value="Unassembled WGS sequence"/>
</dbReference>
<keyword evidence="3" id="KW-1185">Reference proteome</keyword>
<dbReference type="PROSITE" id="PS51186">
    <property type="entry name" value="GNAT"/>
    <property type="match status" value="1"/>
</dbReference>
<comment type="caution">
    <text evidence="2">The sequence shown here is derived from an EMBL/GenBank/DDBJ whole genome shotgun (WGS) entry which is preliminary data.</text>
</comment>
<evidence type="ECO:0000313" key="3">
    <source>
        <dbReference type="Proteomes" id="UP001596989"/>
    </source>
</evidence>